<name>A0ABR2L1H1_9EUKA</name>
<sequence length="427" mass="50457">MNNTIQLLTESILQVPVEKYQKDFTFIVNNKEFQTTRLVADLISPNISKTHQIDPTFSQYTINTEYSGDFQHFLDLLDFKKKSIDESELSFFAEIIDRLETKKIALNITTPTITIDNAFDLLTKHQKQKIFYSKNISEETDFLSSHFYELKEEQMKEFLKIDEDILEKIISSRKLELESEDQLLHFLNELCSQNSEYSKLYEYVYFRNVSNQAMIDFLSMFNIEYLTQSTWLSLSTKMVEKSENEIEFSDHIYHQKVEKPKWKEIFYANNNLKGIFSYLKDNSDDILNEVAVTGTRGLIGDVKKALDIECADNDLYPKGSGDDWLCFEFKNHKIIPTNYTINSYRGKQRLRSWVIECKEEGKDWESVDEQVDNASLKENKVVTFTIKNQNINKEKRYKYIRLRRTSPGWNNENYIEISSIEFYGYLI</sequence>
<evidence type="ECO:0008006" key="3">
    <source>
        <dbReference type="Google" id="ProtNLM"/>
    </source>
</evidence>
<proteinExistence type="predicted"/>
<dbReference type="InterPro" id="IPR008979">
    <property type="entry name" value="Galactose-bd-like_sf"/>
</dbReference>
<organism evidence="1 2">
    <name type="scientific">Tritrichomonas musculus</name>
    <dbReference type="NCBI Taxonomy" id="1915356"/>
    <lineage>
        <taxon>Eukaryota</taxon>
        <taxon>Metamonada</taxon>
        <taxon>Parabasalia</taxon>
        <taxon>Tritrichomonadida</taxon>
        <taxon>Tritrichomonadidae</taxon>
        <taxon>Tritrichomonas</taxon>
    </lineage>
</organism>
<dbReference type="EMBL" id="JAPFFF010000002">
    <property type="protein sequence ID" value="KAK8896901.1"/>
    <property type="molecule type" value="Genomic_DNA"/>
</dbReference>
<keyword evidence="2" id="KW-1185">Reference proteome</keyword>
<evidence type="ECO:0000313" key="2">
    <source>
        <dbReference type="Proteomes" id="UP001470230"/>
    </source>
</evidence>
<accession>A0ABR2L1H1</accession>
<comment type="caution">
    <text evidence="1">The sequence shown here is derived from an EMBL/GenBank/DDBJ whole genome shotgun (WGS) entry which is preliminary data.</text>
</comment>
<gene>
    <name evidence="1" type="ORF">M9Y10_014827</name>
</gene>
<reference evidence="1 2" key="1">
    <citation type="submission" date="2024-04" db="EMBL/GenBank/DDBJ databases">
        <title>Tritrichomonas musculus Genome.</title>
        <authorList>
            <person name="Alves-Ferreira E."/>
            <person name="Grigg M."/>
            <person name="Lorenzi H."/>
            <person name="Galac M."/>
        </authorList>
    </citation>
    <scope>NUCLEOTIDE SEQUENCE [LARGE SCALE GENOMIC DNA]</scope>
    <source>
        <strain evidence="1 2">EAF2021</strain>
    </source>
</reference>
<dbReference type="SUPFAM" id="SSF49785">
    <property type="entry name" value="Galactose-binding domain-like"/>
    <property type="match status" value="1"/>
</dbReference>
<evidence type="ECO:0000313" key="1">
    <source>
        <dbReference type="EMBL" id="KAK8896901.1"/>
    </source>
</evidence>
<dbReference type="Gene3D" id="2.60.120.260">
    <property type="entry name" value="Galactose-binding domain-like"/>
    <property type="match status" value="1"/>
</dbReference>
<protein>
    <recommendedName>
        <fullName evidence="3">F5/8 type C domain-containing protein</fullName>
    </recommendedName>
</protein>
<dbReference type="Proteomes" id="UP001470230">
    <property type="component" value="Unassembled WGS sequence"/>
</dbReference>